<dbReference type="Proteomes" id="UP000247702">
    <property type="component" value="Unassembled WGS sequence"/>
</dbReference>
<name>A0A2Z6RJZ4_9GLOM</name>
<organism evidence="1 2">
    <name type="scientific">Rhizophagus clarus</name>
    <dbReference type="NCBI Taxonomy" id="94130"/>
    <lineage>
        <taxon>Eukaryota</taxon>
        <taxon>Fungi</taxon>
        <taxon>Fungi incertae sedis</taxon>
        <taxon>Mucoromycota</taxon>
        <taxon>Glomeromycotina</taxon>
        <taxon>Glomeromycetes</taxon>
        <taxon>Glomerales</taxon>
        <taxon>Glomeraceae</taxon>
        <taxon>Rhizophagus</taxon>
    </lineage>
</organism>
<dbReference type="EMBL" id="BEXD01002223">
    <property type="protein sequence ID" value="GBB97489.1"/>
    <property type="molecule type" value="Genomic_DNA"/>
</dbReference>
<evidence type="ECO:0000313" key="2">
    <source>
        <dbReference type="Proteomes" id="UP000247702"/>
    </source>
</evidence>
<reference evidence="1 2" key="1">
    <citation type="submission" date="2017-11" db="EMBL/GenBank/DDBJ databases">
        <title>The genome of Rhizophagus clarus HR1 reveals common genetic basis of auxotrophy among arbuscular mycorrhizal fungi.</title>
        <authorList>
            <person name="Kobayashi Y."/>
        </authorList>
    </citation>
    <scope>NUCLEOTIDE SEQUENCE [LARGE SCALE GENOMIC DNA]</scope>
    <source>
        <strain evidence="1 2">HR1</strain>
    </source>
</reference>
<accession>A0A2Z6RJZ4</accession>
<evidence type="ECO:0000313" key="1">
    <source>
        <dbReference type="EMBL" id="GBB97489.1"/>
    </source>
</evidence>
<keyword evidence="2" id="KW-1185">Reference proteome</keyword>
<proteinExistence type="predicted"/>
<comment type="caution">
    <text evidence="1">The sequence shown here is derived from an EMBL/GenBank/DDBJ whole genome shotgun (WGS) entry which is preliminary data.</text>
</comment>
<dbReference type="AlphaFoldDB" id="A0A2Z6RJZ4"/>
<gene>
    <name evidence="1" type="ORF">RclHR1_00030046</name>
</gene>
<protein>
    <submittedName>
        <fullName evidence="1">Uncharacterized protein</fullName>
    </submittedName>
</protein>
<sequence>MKILFWLKIKISLINSDALKVRDTRKFLSTLNHVTVSKSREDYFDSFVKSTPCSLINYKIWDKLDFM</sequence>